<feature type="transmembrane region" description="Helical" evidence="1">
    <location>
        <begin position="85"/>
        <end position="106"/>
    </location>
</feature>
<protein>
    <recommendedName>
        <fullName evidence="3">DUF1275 domain-containing protein</fullName>
    </recommendedName>
</protein>
<accession>A0A160TL09</accession>
<dbReference type="PANTHER" id="PTHR37314">
    <property type="entry name" value="SLR0142 PROTEIN"/>
    <property type="match status" value="1"/>
</dbReference>
<organism evidence="2">
    <name type="scientific">hydrothermal vent metagenome</name>
    <dbReference type="NCBI Taxonomy" id="652676"/>
    <lineage>
        <taxon>unclassified sequences</taxon>
        <taxon>metagenomes</taxon>
        <taxon>ecological metagenomes</taxon>
    </lineage>
</organism>
<dbReference type="Pfam" id="PF06912">
    <property type="entry name" value="DUF1275"/>
    <property type="match status" value="1"/>
</dbReference>
<evidence type="ECO:0000313" key="2">
    <source>
        <dbReference type="EMBL" id="CUS44697.1"/>
    </source>
</evidence>
<feature type="transmembrane region" description="Helical" evidence="1">
    <location>
        <begin position="59"/>
        <end position="78"/>
    </location>
</feature>
<dbReference type="InterPro" id="IPR010699">
    <property type="entry name" value="DUF1275"/>
</dbReference>
<sequence length="225" mass="23635">MQRYRPSMIALATCLAALAGFVDALAYSSLGGFFASFMSGNSTRLGVAFATERHDEVRMAGALLLSFVSGVMIATVIARRWAKHAQAAVMIAVTILLGTAATIMQVQPNTKALLLLAAAMGAENGLFLRDGEVSIGLTYMTGSLVRMAQRLAGALMGDADRWTWARYLLLWLGFVCGVVIGARCYAAFDTGALWLATGAAAALTAVVAIVTRGKEPAGPWGVRAV</sequence>
<dbReference type="EMBL" id="CZQE01000167">
    <property type="protein sequence ID" value="CUS44697.1"/>
    <property type="molecule type" value="Genomic_DNA"/>
</dbReference>
<keyword evidence="1" id="KW-1133">Transmembrane helix</keyword>
<dbReference type="PANTHER" id="PTHR37314:SF4">
    <property type="entry name" value="UPF0700 TRANSMEMBRANE PROTEIN YOAK"/>
    <property type="match status" value="1"/>
</dbReference>
<evidence type="ECO:0008006" key="3">
    <source>
        <dbReference type="Google" id="ProtNLM"/>
    </source>
</evidence>
<proteinExistence type="predicted"/>
<feature type="transmembrane region" description="Helical" evidence="1">
    <location>
        <begin position="164"/>
        <end position="185"/>
    </location>
</feature>
<keyword evidence="1" id="KW-0472">Membrane</keyword>
<feature type="transmembrane region" description="Helical" evidence="1">
    <location>
        <begin position="192"/>
        <end position="211"/>
    </location>
</feature>
<keyword evidence="1" id="KW-0812">Transmembrane</keyword>
<name>A0A160TL09_9ZZZZ</name>
<reference evidence="2" key="1">
    <citation type="submission" date="2015-10" db="EMBL/GenBank/DDBJ databases">
        <authorList>
            <person name="Gilbert D.G."/>
        </authorList>
    </citation>
    <scope>NUCLEOTIDE SEQUENCE</scope>
</reference>
<dbReference type="AlphaFoldDB" id="A0A160TL09"/>
<gene>
    <name evidence="2" type="ORF">MGWOODY_Smn3673</name>
</gene>
<evidence type="ECO:0000256" key="1">
    <source>
        <dbReference type="SAM" id="Phobius"/>
    </source>
</evidence>